<evidence type="ECO:0000313" key="1">
    <source>
        <dbReference type="EMBL" id="CCO44215.1"/>
    </source>
</evidence>
<dbReference type="EMBL" id="CAOF01000008">
    <property type="protein sequence ID" value="CCO44215.1"/>
    <property type="molecule type" value="Genomic_DNA"/>
</dbReference>
<dbReference type="RefSeq" id="WP_022610146.1">
    <property type="nucleotide sequence ID" value="NZ_LK391965.1"/>
</dbReference>
<protein>
    <submittedName>
        <fullName evidence="1">Uncharacterized protein</fullName>
    </submittedName>
</protein>
<gene>
    <name evidence="1" type="ORF">VIBNISOn1_1050041</name>
</gene>
<evidence type="ECO:0000313" key="2">
    <source>
        <dbReference type="Proteomes" id="UP000018211"/>
    </source>
</evidence>
<sequence length="187" mass="20662">MTANLDIAINKLDYLLSSARALNRYQARVKINQNNCNTVTQMLALVTNHLQGDAERIKPITHPSDVFISGKGEPTKNDVNGNDHFSVFIAVGKVLSFSIDYVLVRHACEWEVFDCSTTILECDDPTLRTALEDHFSTCSEDIAEEIAFDGYDLWNTPTRPSIDAVSMNLIELMAHIPESAAQGGCNA</sequence>
<name>A0AAV2VIG3_9VIBR</name>
<proteinExistence type="predicted"/>
<dbReference type="Proteomes" id="UP000018211">
    <property type="component" value="Unassembled WGS sequence"/>
</dbReference>
<organism evidence="1 2">
    <name type="scientific">Vibrio nigripulchritudo SOn1</name>
    <dbReference type="NCBI Taxonomy" id="1238450"/>
    <lineage>
        <taxon>Bacteria</taxon>
        <taxon>Pseudomonadati</taxon>
        <taxon>Pseudomonadota</taxon>
        <taxon>Gammaproteobacteria</taxon>
        <taxon>Vibrionales</taxon>
        <taxon>Vibrionaceae</taxon>
        <taxon>Vibrio</taxon>
    </lineage>
</organism>
<dbReference type="AlphaFoldDB" id="A0AAV2VIG3"/>
<reference evidence="1 2" key="1">
    <citation type="journal article" date="2013" name="ISME J.">
        <title>Comparative genomics of pathogenic lineages of Vibrio nigripulchritudo identifies virulence-associated traits.</title>
        <authorList>
            <person name="Goudenege D."/>
            <person name="Labreuche Y."/>
            <person name="Krin E."/>
            <person name="Ansquer D."/>
            <person name="Mangenot S."/>
            <person name="Calteau A."/>
            <person name="Medigue C."/>
            <person name="Mazel D."/>
            <person name="Polz M.F."/>
            <person name="Le Roux F."/>
        </authorList>
    </citation>
    <scope>NUCLEOTIDE SEQUENCE [LARGE SCALE GENOMIC DNA]</scope>
    <source>
        <strain evidence="1 2">SOn1</strain>
    </source>
</reference>
<comment type="caution">
    <text evidence="1">The sequence shown here is derived from an EMBL/GenBank/DDBJ whole genome shotgun (WGS) entry which is preliminary data.</text>
</comment>
<accession>A0AAV2VIG3</accession>